<organism evidence="3 4">
    <name type="scientific">Ridgeia piscesae</name>
    <name type="common">Tubeworm</name>
    <dbReference type="NCBI Taxonomy" id="27915"/>
    <lineage>
        <taxon>Eukaryota</taxon>
        <taxon>Metazoa</taxon>
        <taxon>Spiralia</taxon>
        <taxon>Lophotrochozoa</taxon>
        <taxon>Annelida</taxon>
        <taxon>Polychaeta</taxon>
        <taxon>Sedentaria</taxon>
        <taxon>Canalipalpata</taxon>
        <taxon>Sabellida</taxon>
        <taxon>Siboglinidae</taxon>
        <taxon>Ridgeia</taxon>
    </lineage>
</organism>
<evidence type="ECO:0000313" key="3">
    <source>
        <dbReference type="EMBL" id="KAK2176689.1"/>
    </source>
</evidence>
<proteinExistence type="inferred from homology"/>
<dbReference type="AlphaFoldDB" id="A0AAD9KS65"/>
<dbReference type="CDD" id="cd10207">
    <property type="entry name" value="ASKHA_NBD_Arp10"/>
    <property type="match status" value="1"/>
</dbReference>
<dbReference type="Gene3D" id="3.90.640.10">
    <property type="entry name" value="Actin, Chain A, domain 4"/>
    <property type="match status" value="1"/>
</dbReference>
<dbReference type="Proteomes" id="UP001209878">
    <property type="component" value="Unassembled WGS sequence"/>
</dbReference>
<comment type="caution">
    <text evidence="3">The sequence shown here is derived from an EMBL/GenBank/DDBJ whole genome shotgun (WGS) entry which is preliminary data.</text>
</comment>
<dbReference type="InterPro" id="IPR043129">
    <property type="entry name" value="ATPase_NBD"/>
</dbReference>
<dbReference type="Pfam" id="PF00022">
    <property type="entry name" value="Actin"/>
    <property type="match status" value="1"/>
</dbReference>
<evidence type="ECO:0000256" key="2">
    <source>
        <dbReference type="RuleBase" id="RU000487"/>
    </source>
</evidence>
<dbReference type="Gene3D" id="3.30.420.40">
    <property type="match status" value="2"/>
</dbReference>
<dbReference type="InterPro" id="IPR004000">
    <property type="entry name" value="Actin"/>
</dbReference>
<name>A0AAD9KS65_RIDPI</name>
<evidence type="ECO:0000256" key="1">
    <source>
        <dbReference type="ARBA" id="ARBA00003520"/>
    </source>
</evidence>
<evidence type="ECO:0000313" key="4">
    <source>
        <dbReference type="Proteomes" id="UP001209878"/>
    </source>
</evidence>
<keyword evidence="4" id="KW-1185">Reference proteome</keyword>
<reference evidence="3" key="1">
    <citation type="journal article" date="2023" name="Mol. Biol. Evol.">
        <title>Third-Generation Sequencing Reveals the Adaptive Role of the Epigenome in Three Deep-Sea Polychaetes.</title>
        <authorList>
            <person name="Perez M."/>
            <person name="Aroh O."/>
            <person name="Sun Y."/>
            <person name="Lan Y."/>
            <person name="Juniper S.K."/>
            <person name="Young C.R."/>
            <person name="Angers B."/>
            <person name="Qian P.Y."/>
        </authorList>
    </citation>
    <scope>NUCLEOTIDE SEQUENCE</scope>
    <source>
        <strain evidence="3">R07B-5</strain>
    </source>
</reference>
<dbReference type="EMBL" id="JAODUO010000645">
    <property type="protein sequence ID" value="KAK2176689.1"/>
    <property type="molecule type" value="Genomic_DNA"/>
</dbReference>
<protein>
    <recommendedName>
        <fullName evidence="5">Actin-related protein 10</fullName>
    </recommendedName>
</protein>
<evidence type="ECO:0008006" key="5">
    <source>
        <dbReference type="Google" id="ProtNLM"/>
    </source>
</evidence>
<gene>
    <name evidence="3" type="ORF">NP493_646g01030</name>
</gene>
<dbReference type="SUPFAM" id="SSF53067">
    <property type="entry name" value="Actin-like ATPase domain"/>
    <property type="match status" value="2"/>
</dbReference>
<accession>A0AAD9KS65</accession>
<comment type="similarity">
    <text evidence="2">Belongs to the actin family.</text>
</comment>
<comment type="function">
    <text evidence="1">Actins are highly conserved proteins that are involved in various types of cell motility and are ubiquitously expressed in all eukaryotic cells.</text>
</comment>
<sequence>MPLLEGINYGGEKTAVIFDIGAVYTKCGFAGETGPRCIIPSTVKGPKKGQEVNICRSTDEKELYDLLKSFFNKLYFRHLLVNPKERRVVVVESVFCPTVFRDTLAKVLFEHYQVPSVLFAPNHLVALFTLGIPSALVIDVGQKETQVLPVFEGVLLLKAWQALPVAGEAIEKNLEAQLLEGCNVKTAQSTDKPLSSLMVRCCFVTKLSRAKQMQAVAQGTGDTGQELTPPPGIDYPLDGSTVLHIAGKIRETACEVLFERDAEETSVATLLLEAIMKSPVDARKTLAENIIVIGGTSMLLGFKARLVEELRDLREKPRYKERLFVDAFKFHSPPGKENYVAWLGGAVFGALEVLASRSVTQEMYRADPVLPDWCTLHETEELDEKASLHKKMAATR</sequence>
<dbReference type="SMART" id="SM00268">
    <property type="entry name" value="ACTIN"/>
    <property type="match status" value="1"/>
</dbReference>
<dbReference type="PANTHER" id="PTHR11937">
    <property type="entry name" value="ACTIN"/>
    <property type="match status" value="1"/>
</dbReference>